<gene>
    <name evidence="3" type="ORF">FHX74_000073</name>
</gene>
<comment type="caution">
    <text evidence="3">The sequence shown here is derived from an EMBL/GenBank/DDBJ whole genome shotgun (WGS) entry which is preliminary data.</text>
</comment>
<dbReference type="SUPFAM" id="SSF54001">
    <property type="entry name" value="Cysteine proteinases"/>
    <property type="match status" value="1"/>
</dbReference>
<dbReference type="Pfam" id="PF01841">
    <property type="entry name" value="Transglut_core"/>
    <property type="match status" value="1"/>
</dbReference>
<organism evidence="3 4">
    <name type="scientific">Microlunatus kandeliicorticis</name>
    <dbReference type="NCBI Taxonomy" id="1759536"/>
    <lineage>
        <taxon>Bacteria</taxon>
        <taxon>Bacillati</taxon>
        <taxon>Actinomycetota</taxon>
        <taxon>Actinomycetes</taxon>
        <taxon>Propionibacteriales</taxon>
        <taxon>Propionibacteriaceae</taxon>
        <taxon>Microlunatus</taxon>
    </lineage>
</organism>
<accession>A0A7W3P427</accession>
<reference evidence="3 4" key="1">
    <citation type="submission" date="2020-07" db="EMBL/GenBank/DDBJ databases">
        <title>Sequencing the genomes of 1000 actinobacteria strains.</title>
        <authorList>
            <person name="Klenk H.-P."/>
        </authorList>
    </citation>
    <scope>NUCLEOTIDE SEQUENCE [LARGE SCALE GENOMIC DNA]</scope>
    <source>
        <strain evidence="3 4">DSM 100723</strain>
    </source>
</reference>
<feature type="domain" description="Transglutaminase-like" evidence="2">
    <location>
        <begin position="90"/>
        <end position="145"/>
    </location>
</feature>
<evidence type="ECO:0000313" key="4">
    <source>
        <dbReference type="Proteomes" id="UP000523079"/>
    </source>
</evidence>
<protein>
    <recommendedName>
        <fullName evidence="2">Transglutaminase-like domain-containing protein</fullName>
    </recommendedName>
</protein>
<evidence type="ECO:0000256" key="1">
    <source>
        <dbReference type="SAM" id="MobiDB-lite"/>
    </source>
</evidence>
<dbReference type="EMBL" id="JACGWT010000001">
    <property type="protein sequence ID" value="MBA8792479.1"/>
    <property type="molecule type" value="Genomic_DNA"/>
</dbReference>
<feature type="region of interest" description="Disordered" evidence="1">
    <location>
        <begin position="267"/>
        <end position="299"/>
    </location>
</feature>
<evidence type="ECO:0000259" key="2">
    <source>
        <dbReference type="Pfam" id="PF01841"/>
    </source>
</evidence>
<dbReference type="Proteomes" id="UP000523079">
    <property type="component" value="Unassembled WGS sequence"/>
</dbReference>
<keyword evidence="4" id="KW-1185">Reference proteome</keyword>
<name>A0A7W3P427_9ACTN</name>
<proteinExistence type="predicted"/>
<dbReference type="InterPro" id="IPR038765">
    <property type="entry name" value="Papain-like_cys_pep_sf"/>
</dbReference>
<sequence length="299" mass="33318">MVEMTRFVGQSPYSSPGREAERLAALPDDLASLCAAARNVIGHYRAELPDLPAERRGEIDSRWLEVILVLDHQRHPGALLEPRPRTGRVAGCCRDHTLFVVGALRQRGVPARSRVGFAHYFSPTWSADHVIVERFDGGRWRRADPELGERSDLDRHDLPTGPDAPFETAAEAWLGWRAGARDLANYGVEAGSAELSGPGFVRTYVVFEVAHRYGDEMLLWDGWAGTDDPSDAEVDELARLLVRADAGDALAEQDLWDRYHQDSRLRPQGEVTTYSPYGLAPRRTDLSTVPDLPVVDRSR</sequence>
<dbReference type="RefSeq" id="WP_235970067.1">
    <property type="nucleotide sequence ID" value="NZ_JACGWT010000001.1"/>
</dbReference>
<dbReference type="Gene3D" id="3.10.620.30">
    <property type="match status" value="1"/>
</dbReference>
<dbReference type="InterPro" id="IPR002931">
    <property type="entry name" value="Transglutaminase-like"/>
</dbReference>
<dbReference type="AlphaFoldDB" id="A0A7W3P427"/>
<evidence type="ECO:0000313" key="3">
    <source>
        <dbReference type="EMBL" id="MBA8792479.1"/>
    </source>
</evidence>